<reference evidence="3" key="1">
    <citation type="submission" date="2016-02" db="EMBL/GenBank/DDBJ databases">
        <title>Draft genome sequence of Microdochium bolleyi, a fungal endophyte of beachgrass.</title>
        <authorList>
            <consortium name="DOE Joint Genome Institute"/>
            <person name="David A.S."/>
            <person name="May G."/>
            <person name="Haridas S."/>
            <person name="Lim J."/>
            <person name="Wang M."/>
            <person name="Labutti K."/>
            <person name="Lipzen A."/>
            <person name="Barry K."/>
            <person name="Grigoriev I.V."/>
        </authorList>
    </citation>
    <scope>NUCLEOTIDE SEQUENCE [LARGE SCALE GENOMIC DNA]</scope>
    <source>
        <strain evidence="3">J235TASD1</strain>
    </source>
</reference>
<sequence length="181" mass="18867">MYFRTTFLATILAATSVLGAAIPSTRITTPAIERRQQFRQQTYDQISISGGVAGNAEAEANAVFASLNTANLAAASEADKDFLNSVNKICNEAEKGAFNTAIAAASGEAAAALQRGKIKNKVLKLKATLLLLGVKQAQGENVAADIAAETKKFNNNITQDKAQAGKTSTKLSFNASTKGGV</sequence>
<dbReference type="AlphaFoldDB" id="A0A136J3K1"/>
<evidence type="ECO:0000256" key="1">
    <source>
        <dbReference type="SAM" id="SignalP"/>
    </source>
</evidence>
<feature type="signal peptide" evidence="1">
    <location>
        <begin position="1"/>
        <end position="19"/>
    </location>
</feature>
<name>A0A136J3K1_9PEZI</name>
<dbReference type="OrthoDB" id="2151417at2759"/>
<evidence type="ECO:0008006" key="4">
    <source>
        <dbReference type="Google" id="ProtNLM"/>
    </source>
</evidence>
<dbReference type="EMBL" id="KQ964249">
    <property type="protein sequence ID" value="KXJ91818.1"/>
    <property type="molecule type" value="Genomic_DNA"/>
</dbReference>
<accession>A0A136J3K1</accession>
<keyword evidence="1" id="KW-0732">Signal</keyword>
<dbReference type="InParanoid" id="A0A136J3K1"/>
<gene>
    <name evidence="2" type="ORF">Micbo1qcDRAFT_194846</name>
</gene>
<protein>
    <recommendedName>
        <fullName evidence="4">Small secreted protein</fullName>
    </recommendedName>
</protein>
<evidence type="ECO:0000313" key="3">
    <source>
        <dbReference type="Proteomes" id="UP000070501"/>
    </source>
</evidence>
<proteinExistence type="predicted"/>
<dbReference type="Proteomes" id="UP000070501">
    <property type="component" value="Unassembled WGS sequence"/>
</dbReference>
<dbReference type="PANTHER" id="PTHR38849:SF1">
    <property type="entry name" value="SMALL SECRETED PROTEIN"/>
    <property type="match status" value="1"/>
</dbReference>
<keyword evidence="3" id="KW-1185">Reference proteome</keyword>
<evidence type="ECO:0000313" key="2">
    <source>
        <dbReference type="EMBL" id="KXJ91818.1"/>
    </source>
</evidence>
<dbReference type="PANTHER" id="PTHR38849">
    <property type="entry name" value="SMALL SECRETED PROTEIN"/>
    <property type="match status" value="1"/>
</dbReference>
<feature type="chain" id="PRO_5007293429" description="Small secreted protein" evidence="1">
    <location>
        <begin position="20"/>
        <end position="181"/>
    </location>
</feature>
<organism evidence="2 3">
    <name type="scientific">Microdochium bolleyi</name>
    <dbReference type="NCBI Taxonomy" id="196109"/>
    <lineage>
        <taxon>Eukaryota</taxon>
        <taxon>Fungi</taxon>
        <taxon>Dikarya</taxon>
        <taxon>Ascomycota</taxon>
        <taxon>Pezizomycotina</taxon>
        <taxon>Sordariomycetes</taxon>
        <taxon>Xylariomycetidae</taxon>
        <taxon>Xylariales</taxon>
        <taxon>Microdochiaceae</taxon>
        <taxon>Microdochium</taxon>
    </lineage>
</organism>